<evidence type="ECO:0000313" key="1">
    <source>
        <dbReference type="EMBL" id="MDX6806162.1"/>
    </source>
</evidence>
<keyword evidence="2" id="KW-1185">Reference proteome</keyword>
<dbReference type="Proteomes" id="UP001274321">
    <property type="component" value="Unassembled WGS sequence"/>
</dbReference>
<comment type="caution">
    <text evidence="1">The sequence shown here is derived from an EMBL/GenBank/DDBJ whole genome shotgun (WGS) entry which is preliminary data.</text>
</comment>
<reference evidence="1 2" key="1">
    <citation type="submission" date="2023-11" db="EMBL/GenBank/DDBJ databases">
        <authorList>
            <person name="Bao R."/>
        </authorList>
    </citation>
    <scope>NUCLEOTIDE SEQUENCE [LARGE SCALE GENOMIC DNA]</scope>
    <source>
        <strain evidence="1 2">PJ23</strain>
    </source>
</reference>
<gene>
    <name evidence="1" type="ORF">SCD90_08800</name>
</gene>
<sequence>MKKVDREASDLEAHWTKIVEQHRAANREKFSYVPGSFKRDAWETFNPDKVLAALLEDKTSYFAHKDVLFAGLCAWAVCPRERRIIQQAMQMTVGRRLHAIEKDLPQEFGDTWMLADLLIRIRKIGPEFYDEMYFTVGGLSGLLAASRKSLLSKRLKAKAIGLPHLLSMMRIFHHQIATGDKEYPSLNKGSDLVHEISCEEIEPPSGRVIKEFWAKHKASIAYSYAASTIFTGEQRTLLDEMLDESASLRKHASLLPEWAGKAQYAADAILGKLPESRVLRKPAPRGPGLIPIEIPAPHFDQATADAIRSGFARKPRGKSKAK</sequence>
<protein>
    <submittedName>
        <fullName evidence="1">Uncharacterized protein</fullName>
    </submittedName>
</protein>
<name>A0ABU4RMX0_9HYPH</name>
<evidence type="ECO:0000313" key="2">
    <source>
        <dbReference type="Proteomes" id="UP001274321"/>
    </source>
</evidence>
<proteinExistence type="predicted"/>
<dbReference type="RefSeq" id="WP_319844281.1">
    <property type="nucleotide sequence ID" value="NZ_JAXAFJ010000004.1"/>
</dbReference>
<dbReference type="EMBL" id="JAXAFJ010000004">
    <property type="protein sequence ID" value="MDX6806162.1"/>
    <property type="molecule type" value="Genomic_DNA"/>
</dbReference>
<organism evidence="1 2">
    <name type="scientific">Terrihabitans rhizophilus</name>
    <dbReference type="NCBI Taxonomy" id="3092662"/>
    <lineage>
        <taxon>Bacteria</taxon>
        <taxon>Pseudomonadati</taxon>
        <taxon>Pseudomonadota</taxon>
        <taxon>Alphaproteobacteria</taxon>
        <taxon>Hyphomicrobiales</taxon>
        <taxon>Terrihabitans</taxon>
    </lineage>
</organism>
<accession>A0ABU4RMX0</accession>